<sequence>MKNVFNKALLYKEVKSAKWITLIMVISIFTYKTMYLMNYERRLKILEHVRTPQLKPHLFNISFFSTNGDQVIMLLAVILLATILFKSERQTETYSFIASMPFKRKDIIKTKWFVGSCSIFISFFINAILISIIFHTKYKNIAIEDSSYIIFQWALINILTYISIFTMILFTQTLMGQNVAASIVGSIVMFFPTGLLEMIRQILRVNFIYSYWADSIGTKLVEFTPYFINTVSCTYIPSGNESDLYNNYFYEYQNYFTKIVVLIILIVLFYNLAIYIYKINKLENSGNLIMFSSLEPVFKWGFSICFGLFVATIVSSSFDGQNYKIITGSLLIIGSAAGYFISRKVVRSLSVS</sequence>
<keyword evidence="1" id="KW-0812">Transmembrane</keyword>
<protein>
    <submittedName>
        <fullName evidence="2">Uncharacterized protein</fullName>
    </submittedName>
</protein>
<accession>A0ABY8E9B5</accession>
<feature type="transmembrane region" description="Helical" evidence="1">
    <location>
        <begin position="297"/>
        <end position="318"/>
    </location>
</feature>
<dbReference type="PANTHER" id="PTHR39177:SF1">
    <property type="entry name" value="ABC TRANSPORTER PERMEASE YTRC-RELATED"/>
    <property type="match status" value="1"/>
</dbReference>
<feature type="transmembrane region" description="Helical" evidence="1">
    <location>
        <begin position="148"/>
        <end position="170"/>
    </location>
</feature>
<reference evidence="2 3" key="1">
    <citation type="submission" date="2023-03" db="EMBL/GenBank/DDBJ databases">
        <title>Complete genome sequence of Tepidibacter sp. SWIR-1, isolated from a deep-sea hydrothermal vent.</title>
        <authorList>
            <person name="Li X."/>
        </authorList>
    </citation>
    <scope>NUCLEOTIDE SEQUENCE [LARGE SCALE GENOMIC DNA]</scope>
    <source>
        <strain evidence="2 3">SWIR-1</strain>
    </source>
</reference>
<dbReference type="Pfam" id="PF13346">
    <property type="entry name" value="ABC2_membrane_5"/>
    <property type="match status" value="1"/>
</dbReference>
<dbReference type="RefSeq" id="WP_277731445.1">
    <property type="nucleotide sequence ID" value="NZ_CP120733.1"/>
</dbReference>
<gene>
    <name evidence="2" type="ORF">P4S50_14125</name>
</gene>
<keyword evidence="3" id="KW-1185">Reference proteome</keyword>
<dbReference type="InterPro" id="IPR053046">
    <property type="entry name" value="ABC-5_transporter"/>
</dbReference>
<feature type="transmembrane region" description="Helical" evidence="1">
    <location>
        <begin position="112"/>
        <end position="136"/>
    </location>
</feature>
<feature type="transmembrane region" description="Helical" evidence="1">
    <location>
        <begin position="58"/>
        <end position="85"/>
    </location>
</feature>
<keyword evidence="1" id="KW-0472">Membrane</keyword>
<keyword evidence="1" id="KW-1133">Transmembrane helix</keyword>
<proteinExistence type="predicted"/>
<dbReference type="InterPro" id="IPR025699">
    <property type="entry name" value="ABC2_memb-like"/>
</dbReference>
<feature type="transmembrane region" description="Helical" evidence="1">
    <location>
        <begin position="255"/>
        <end position="277"/>
    </location>
</feature>
<evidence type="ECO:0000313" key="2">
    <source>
        <dbReference type="EMBL" id="WFD09516.1"/>
    </source>
</evidence>
<evidence type="ECO:0000313" key="3">
    <source>
        <dbReference type="Proteomes" id="UP001222800"/>
    </source>
</evidence>
<dbReference type="EMBL" id="CP120733">
    <property type="protein sequence ID" value="WFD09516.1"/>
    <property type="molecule type" value="Genomic_DNA"/>
</dbReference>
<name>A0ABY8E9B5_9FIRM</name>
<feature type="transmembrane region" description="Helical" evidence="1">
    <location>
        <begin position="176"/>
        <end position="196"/>
    </location>
</feature>
<feature type="transmembrane region" description="Helical" evidence="1">
    <location>
        <begin position="325"/>
        <end position="342"/>
    </location>
</feature>
<feature type="transmembrane region" description="Helical" evidence="1">
    <location>
        <begin position="19"/>
        <end position="37"/>
    </location>
</feature>
<dbReference type="Proteomes" id="UP001222800">
    <property type="component" value="Chromosome"/>
</dbReference>
<dbReference type="PANTHER" id="PTHR39177">
    <property type="entry name" value="ABC TRANSPORTER PERMEASE YTRC-RELATED"/>
    <property type="match status" value="1"/>
</dbReference>
<evidence type="ECO:0000256" key="1">
    <source>
        <dbReference type="SAM" id="Phobius"/>
    </source>
</evidence>
<organism evidence="2 3">
    <name type="scientific">Tepidibacter hydrothermalis</name>
    <dbReference type="NCBI Taxonomy" id="3036126"/>
    <lineage>
        <taxon>Bacteria</taxon>
        <taxon>Bacillati</taxon>
        <taxon>Bacillota</taxon>
        <taxon>Clostridia</taxon>
        <taxon>Peptostreptococcales</taxon>
        <taxon>Peptostreptococcaceae</taxon>
        <taxon>Tepidibacter</taxon>
    </lineage>
</organism>